<dbReference type="Gene3D" id="3.30.70.940">
    <property type="entry name" value="NusG, N-terminal domain"/>
    <property type="match status" value="1"/>
</dbReference>
<keyword evidence="7" id="KW-1185">Reference proteome</keyword>
<dbReference type="InterPro" id="IPR036322">
    <property type="entry name" value="WD40_repeat_dom_sf"/>
</dbReference>
<sequence>MNFDKTAIHASTRGTYALRRLLMGHWGAVTCIALHPLGTYTACGGDLGTRVWHLPTGTHLSAPTNAADRGATTAIVWLTRRDDDEDALAFGTEHGYLCIWKRSREENRLTEIYCNRLTGGKDGGQEVSAIAYDISSSQLAVVHRVEAVHRFVVDGGMIPRVISSVAIRNHWPQAVAFGQVGVRGPELWTFGRDDGVIHILDDQGKILETKTTGTIIGHAVLNTKDEVVILDDVVQGVALYKLSGTQRIRTFEVPHSDRRPRNVAFLDGTSTIVIGSDHGSVYIFDRRTGQVSDVIDIGAKERVQSIATVEMQGVPLIVIGRSGENIGRNELQIWEKVATPLKDTQRESRRVLENGRTLLLVILSVLFVVENVLDVPLLRYLRQYRLRFIDHPASIPQGLFIDLEAQEGSDEDDFGDVQDESRFADFIDDAAQDPPKFSSGSPLSVSTALKSPGEMAQQGRFAGSDAVIKRLEDKYLNIPDATAVEEVLPPDELDELGRRRWLWLREEDWVLWRVKCTPGQEYFVLYELLSKSETLSDELRAVFFNPRDVGYLYLEARFSKSGITSLREVLRSFSAVRMSTLALVPETDLRRCLTMPKSENQVFAGGQWVQIKRGLYQGDVGLVVDDYRNSDSSTGVEVLVVPRLGLTDEDGPSTSSTSKRKRALPRPLPQLFNPSRCIQDQLFCRTKHVYSYKSWNFKYGLQLKTYSSASLAPAREISTALCQLFMEAKQSAANEDVSFEMSSMPLPSFWRFEVGESVILSSEAGQKFGVILVLPEDYNTSRCEVELQDEGSCFVSVPDLQKNIILGDFVEVLAGIHAGKKGFVIAQIDSMLGICVGSRVDGGGVEFRVHVNSVKLTTPTYLNSDIPWLGVAVQIQSGPHSHSIGMVQDVRISSARSLLITVRLQGGHEFISGYSALRELTTGRRLADYQPLRPNQRQFNVEFPWKDIEVVIQSGRFAGCTGYVKNLRVDFRGALLLSLWVTQYRCSIEIEHSDVNERHTNIPLMTYRPLEGKEIEEFNFNASLQSMRTGPVPWVGLMVDFIKGEYKGQHGVIRDVNRYQFDPKRPSKKTGLELTVERYVFTTTPASGVVKVDYDMVRYHRTAYLLCDVFMPTARQSFYMPAQDHHNLLSPSSDRVAEDDFDTGGRTPLPTDLERATIFTGVWSPNCPTPMPASPSSPATPPRAASPGSTTLAHWILHPKLLGIPIKVDIKGGELDTSQKKDGIFVETSLGIYGITVAYCPSPNKIIQIPYDNVVSFRSRPVPAREKALMVVARNHPKFIGKLVRRIHHFYDRERKEENHMLILITVNRSGPKETMGTDFLEVHPDDLEYAKETADERKYATGMLRDTRAEFSGSGVQVRPTRLLA</sequence>
<dbReference type="PANTHER" id="PTHR11125">
    <property type="entry name" value="SUPPRESSOR OF TY 5"/>
    <property type="match status" value="1"/>
</dbReference>
<evidence type="ECO:0000256" key="2">
    <source>
        <dbReference type="ARBA" id="ARBA00024691"/>
    </source>
</evidence>
<dbReference type="Gene3D" id="2.130.10.10">
    <property type="entry name" value="YVTN repeat-like/Quinoprotein amine dehydrogenase"/>
    <property type="match status" value="1"/>
</dbReference>
<comment type="function">
    <text evidence="2">The SPT4-SPT5 complex mediates both activation and inhibition of transcription elongation, and plays a role in pre-mRNA processing. This complex seems to be important for the stability of the RNA polymerase II elongation machinery on the chromatin template but not for the inherent ability of this machinery to translocate down the gene.</text>
</comment>
<evidence type="ECO:0000256" key="3">
    <source>
        <dbReference type="ARBA" id="ARBA00029865"/>
    </source>
</evidence>
<protein>
    <recommendedName>
        <fullName evidence="3">Chromatin elongation factor SPT5</fullName>
    </recommendedName>
    <alternativeName>
        <fullName evidence="4">Chromatin elongation factor spt5</fullName>
    </alternativeName>
</protein>
<evidence type="ECO:0000256" key="1">
    <source>
        <dbReference type="ARBA" id="ARBA00023163"/>
    </source>
</evidence>
<organism evidence="6 7">
    <name type="scientific">Collybiopsis confluens</name>
    <dbReference type="NCBI Taxonomy" id="2823264"/>
    <lineage>
        <taxon>Eukaryota</taxon>
        <taxon>Fungi</taxon>
        <taxon>Dikarya</taxon>
        <taxon>Basidiomycota</taxon>
        <taxon>Agaricomycotina</taxon>
        <taxon>Agaricomycetes</taxon>
        <taxon>Agaricomycetidae</taxon>
        <taxon>Agaricales</taxon>
        <taxon>Marasmiineae</taxon>
        <taxon>Omphalotaceae</taxon>
        <taxon>Collybiopsis</taxon>
    </lineage>
</organism>
<dbReference type="InterPro" id="IPR005824">
    <property type="entry name" value="KOW"/>
</dbReference>
<dbReference type="InterPro" id="IPR005825">
    <property type="entry name" value="Ribosomal_uL24_CS"/>
</dbReference>
<dbReference type="GO" id="GO:0006412">
    <property type="term" value="P:translation"/>
    <property type="evidence" value="ECO:0007669"/>
    <property type="project" value="InterPro"/>
</dbReference>
<dbReference type="PROSITE" id="PS01108">
    <property type="entry name" value="RIBOSOMAL_L24"/>
    <property type="match status" value="1"/>
</dbReference>
<dbReference type="GO" id="GO:0006368">
    <property type="term" value="P:transcription elongation by RNA polymerase II"/>
    <property type="evidence" value="ECO:0007669"/>
    <property type="project" value="TreeGrafter"/>
</dbReference>
<dbReference type="InterPro" id="IPR015943">
    <property type="entry name" value="WD40/YVTN_repeat-like_dom_sf"/>
</dbReference>
<comment type="caution">
    <text evidence="6">The sequence shown here is derived from an EMBL/GenBank/DDBJ whole genome shotgun (WGS) entry which is preliminary data.</text>
</comment>
<accession>A0A8H5HEN0</accession>
<dbReference type="Pfam" id="PF03439">
    <property type="entry name" value="Spt5-NGN"/>
    <property type="match status" value="1"/>
</dbReference>
<dbReference type="InterPro" id="IPR001680">
    <property type="entry name" value="WD40_rpt"/>
</dbReference>
<feature type="domain" description="KOW" evidence="5">
    <location>
        <begin position="602"/>
        <end position="629"/>
    </location>
</feature>
<keyword evidence="1" id="KW-0804">Transcription</keyword>
<name>A0A8H5HEN0_9AGAR</name>
<dbReference type="GO" id="GO:0003735">
    <property type="term" value="F:structural constituent of ribosome"/>
    <property type="evidence" value="ECO:0007669"/>
    <property type="project" value="InterPro"/>
</dbReference>
<feature type="domain" description="KOW" evidence="5">
    <location>
        <begin position="803"/>
        <end position="830"/>
    </location>
</feature>
<dbReference type="GO" id="GO:0003729">
    <property type="term" value="F:mRNA binding"/>
    <property type="evidence" value="ECO:0007669"/>
    <property type="project" value="TreeGrafter"/>
</dbReference>
<dbReference type="GO" id="GO:0032784">
    <property type="term" value="P:regulation of DNA-templated transcription elongation"/>
    <property type="evidence" value="ECO:0007669"/>
    <property type="project" value="InterPro"/>
</dbReference>
<dbReference type="EMBL" id="JAACJN010000056">
    <property type="protein sequence ID" value="KAF5381857.1"/>
    <property type="molecule type" value="Genomic_DNA"/>
</dbReference>
<dbReference type="InterPro" id="IPR039659">
    <property type="entry name" value="SPT5"/>
</dbReference>
<reference evidence="6 7" key="1">
    <citation type="journal article" date="2020" name="ISME J.">
        <title>Uncovering the hidden diversity of litter-decomposition mechanisms in mushroom-forming fungi.</title>
        <authorList>
            <person name="Floudas D."/>
            <person name="Bentzer J."/>
            <person name="Ahren D."/>
            <person name="Johansson T."/>
            <person name="Persson P."/>
            <person name="Tunlid A."/>
        </authorList>
    </citation>
    <scope>NUCLEOTIDE SEQUENCE [LARGE SCALE GENOMIC DNA]</scope>
    <source>
        <strain evidence="6 7">CBS 406.79</strain>
    </source>
</reference>
<dbReference type="SMART" id="SM00320">
    <property type="entry name" value="WD40"/>
    <property type="match status" value="2"/>
</dbReference>
<dbReference type="InterPro" id="IPR036735">
    <property type="entry name" value="NGN_dom_sf"/>
</dbReference>
<dbReference type="InterPro" id="IPR005100">
    <property type="entry name" value="NGN-domain"/>
</dbReference>
<dbReference type="GO" id="GO:0032044">
    <property type="term" value="C:DSIF complex"/>
    <property type="evidence" value="ECO:0007669"/>
    <property type="project" value="TreeGrafter"/>
</dbReference>
<dbReference type="GO" id="GO:0005840">
    <property type="term" value="C:ribosome"/>
    <property type="evidence" value="ECO:0007669"/>
    <property type="project" value="InterPro"/>
</dbReference>
<evidence type="ECO:0000313" key="7">
    <source>
        <dbReference type="Proteomes" id="UP000518752"/>
    </source>
</evidence>
<dbReference type="PANTHER" id="PTHR11125:SF7">
    <property type="entry name" value="TRANSCRIPTION ELONGATION FACTOR SPT5"/>
    <property type="match status" value="1"/>
</dbReference>
<evidence type="ECO:0000313" key="6">
    <source>
        <dbReference type="EMBL" id="KAF5381857.1"/>
    </source>
</evidence>
<dbReference type="GO" id="GO:0006357">
    <property type="term" value="P:regulation of transcription by RNA polymerase II"/>
    <property type="evidence" value="ECO:0007669"/>
    <property type="project" value="InterPro"/>
</dbReference>
<evidence type="ECO:0000256" key="4">
    <source>
        <dbReference type="ARBA" id="ARBA00031006"/>
    </source>
</evidence>
<gene>
    <name evidence="6" type="ORF">D9757_008344</name>
</gene>
<dbReference type="SMART" id="SM00739">
    <property type="entry name" value="KOW"/>
    <property type="match status" value="3"/>
</dbReference>
<feature type="domain" description="KOW" evidence="5">
    <location>
        <begin position="1032"/>
        <end position="1059"/>
    </location>
</feature>
<evidence type="ECO:0000259" key="5">
    <source>
        <dbReference type="SMART" id="SM00739"/>
    </source>
</evidence>
<dbReference type="OrthoDB" id="3048815at2759"/>
<dbReference type="Proteomes" id="UP000518752">
    <property type="component" value="Unassembled WGS sequence"/>
</dbReference>
<dbReference type="SUPFAM" id="SSF50978">
    <property type="entry name" value="WD40 repeat-like"/>
    <property type="match status" value="1"/>
</dbReference>
<proteinExistence type="predicted"/>